<feature type="compositionally biased region" description="Low complexity" evidence="6">
    <location>
        <begin position="233"/>
        <end position="242"/>
    </location>
</feature>
<dbReference type="GO" id="GO:0036228">
    <property type="term" value="P:protein localization to nuclear inner membrane"/>
    <property type="evidence" value="ECO:0007669"/>
    <property type="project" value="TreeGrafter"/>
</dbReference>
<dbReference type="FunCoup" id="D8Q8A4">
    <property type="interactions" value="56"/>
</dbReference>
<dbReference type="HOGENOM" id="CLU_023804_2_0_1"/>
<keyword evidence="3" id="KW-0653">Protein transport</keyword>
<dbReference type="GO" id="GO:0017056">
    <property type="term" value="F:structural constituent of nuclear pore"/>
    <property type="evidence" value="ECO:0007669"/>
    <property type="project" value="TreeGrafter"/>
</dbReference>
<protein>
    <recommendedName>
        <fullName evidence="7">Nucleoporin Nup54 alpha-helical domain-containing protein</fullName>
    </recommendedName>
</protein>
<feature type="coiled-coil region" evidence="5">
    <location>
        <begin position="343"/>
        <end position="370"/>
    </location>
</feature>
<evidence type="ECO:0000256" key="1">
    <source>
        <dbReference type="ARBA" id="ARBA00004567"/>
    </source>
</evidence>
<reference evidence="8 9" key="1">
    <citation type="journal article" date="2010" name="Nat. Biotechnol.">
        <title>Genome sequence of the model mushroom Schizophyllum commune.</title>
        <authorList>
            <person name="Ohm R.A."/>
            <person name="de Jong J.F."/>
            <person name="Lugones L.G."/>
            <person name="Aerts A."/>
            <person name="Kothe E."/>
            <person name="Stajich J.E."/>
            <person name="de Vries R.P."/>
            <person name="Record E."/>
            <person name="Levasseur A."/>
            <person name="Baker S.E."/>
            <person name="Bartholomew K.A."/>
            <person name="Coutinho P.M."/>
            <person name="Erdmann S."/>
            <person name="Fowler T.J."/>
            <person name="Gathman A.C."/>
            <person name="Lombard V."/>
            <person name="Henrissat B."/>
            <person name="Knabe N."/>
            <person name="Kuees U."/>
            <person name="Lilly W.W."/>
            <person name="Lindquist E."/>
            <person name="Lucas S."/>
            <person name="Magnuson J.K."/>
            <person name="Piumi F."/>
            <person name="Raudaskoski M."/>
            <person name="Salamov A."/>
            <person name="Schmutz J."/>
            <person name="Schwarze F.W.M.R."/>
            <person name="vanKuyk P.A."/>
            <person name="Horton J.S."/>
            <person name="Grigoriev I.V."/>
            <person name="Woesten H.A.B."/>
        </authorList>
    </citation>
    <scope>NUCLEOTIDE SEQUENCE [LARGE SCALE GENOMIC DNA]</scope>
    <source>
        <strain evidence="9">H4-8 / FGSC 9210</strain>
    </source>
</reference>
<dbReference type="STRING" id="578458.D8Q8A4"/>
<evidence type="ECO:0000256" key="2">
    <source>
        <dbReference type="ARBA" id="ARBA00022448"/>
    </source>
</evidence>
<feature type="compositionally biased region" description="Low complexity" evidence="6">
    <location>
        <begin position="101"/>
        <end position="112"/>
    </location>
</feature>
<name>D8Q8A4_SCHCM</name>
<dbReference type="InterPro" id="IPR025712">
    <property type="entry name" value="Nup54_alpha-helical_dom"/>
</dbReference>
<comment type="subcellular location">
    <subcellularLocation>
        <location evidence="1">Nucleus</location>
        <location evidence="1">Nuclear pore complex</location>
    </subcellularLocation>
</comment>
<dbReference type="OrthoDB" id="6162375at2759"/>
<evidence type="ECO:0000256" key="6">
    <source>
        <dbReference type="SAM" id="MobiDB-lite"/>
    </source>
</evidence>
<feature type="compositionally biased region" description="Polar residues" evidence="6">
    <location>
        <begin position="50"/>
        <end position="59"/>
    </location>
</feature>
<feature type="compositionally biased region" description="Polar residues" evidence="6">
    <location>
        <begin position="209"/>
        <end position="232"/>
    </location>
</feature>
<feature type="region of interest" description="Disordered" evidence="6">
    <location>
        <begin position="1"/>
        <end position="242"/>
    </location>
</feature>
<feature type="compositionally biased region" description="Polar residues" evidence="6">
    <location>
        <begin position="1"/>
        <end position="13"/>
    </location>
</feature>
<keyword evidence="2" id="KW-0813">Transport</keyword>
<keyword evidence="5" id="KW-0175">Coiled coil</keyword>
<dbReference type="eggNOG" id="KOG3091">
    <property type="taxonomic scope" value="Eukaryota"/>
</dbReference>
<keyword evidence="3" id="KW-0906">Nuclear pore complex</keyword>
<evidence type="ECO:0000256" key="4">
    <source>
        <dbReference type="ARBA" id="ARBA00023242"/>
    </source>
</evidence>
<dbReference type="eggNOG" id="KOG0845">
    <property type="taxonomic scope" value="Eukaryota"/>
</dbReference>
<organism evidence="9">
    <name type="scientific">Schizophyllum commune (strain H4-8 / FGSC 9210)</name>
    <name type="common">Split gill fungus</name>
    <dbReference type="NCBI Taxonomy" id="578458"/>
    <lineage>
        <taxon>Eukaryota</taxon>
        <taxon>Fungi</taxon>
        <taxon>Dikarya</taxon>
        <taxon>Basidiomycota</taxon>
        <taxon>Agaricomycotina</taxon>
        <taxon>Agaricomycetes</taxon>
        <taxon>Agaricomycetidae</taxon>
        <taxon>Agaricales</taxon>
        <taxon>Schizophyllaceae</taxon>
        <taxon>Schizophyllum</taxon>
    </lineage>
</organism>
<dbReference type="KEGG" id="scm:SCHCO_02580451"/>
<dbReference type="PANTHER" id="PTHR13000:SF0">
    <property type="entry name" value="NUCLEOPORIN P54"/>
    <property type="match status" value="1"/>
</dbReference>
<dbReference type="VEuPathDB" id="FungiDB:SCHCODRAFT_02580451"/>
<dbReference type="OMA" id="MMQTRLH"/>
<dbReference type="GO" id="GO:0006607">
    <property type="term" value="P:NLS-bearing protein import into nucleus"/>
    <property type="evidence" value="ECO:0007669"/>
    <property type="project" value="TreeGrafter"/>
</dbReference>
<accession>D8Q8A4</accession>
<evidence type="ECO:0000259" key="7">
    <source>
        <dbReference type="Pfam" id="PF13874"/>
    </source>
</evidence>
<dbReference type="GO" id="GO:0006999">
    <property type="term" value="P:nuclear pore organization"/>
    <property type="evidence" value="ECO:0007669"/>
    <property type="project" value="TreeGrafter"/>
</dbReference>
<dbReference type="PANTHER" id="PTHR13000">
    <property type="entry name" value="NUCLEOPORIN P54"/>
    <property type="match status" value="1"/>
</dbReference>
<dbReference type="AlphaFoldDB" id="D8Q8A4"/>
<evidence type="ECO:0000256" key="3">
    <source>
        <dbReference type="ARBA" id="ARBA00023132"/>
    </source>
</evidence>
<evidence type="ECO:0000256" key="5">
    <source>
        <dbReference type="SAM" id="Coils"/>
    </source>
</evidence>
<keyword evidence="3" id="KW-0811">Translocation</keyword>
<dbReference type="Gene3D" id="1.20.5.170">
    <property type="match status" value="1"/>
</dbReference>
<dbReference type="RefSeq" id="XP_003031473.1">
    <property type="nucleotide sequence ID" value="XM_003031427.1"/>
</dbReference>
<feature type="compositionally biased region" description="Gly residues" evidence="6">
    <location>
        <begin position="167"/>
        <end position="177"/>
    </location>
</feature>
<sequence>MSLFGQPSTSTQPAGGGLFGSTNTNTQPSGGLFGSTNTNTQPSGGGLFGASNNNTTQPASGGLFGNTQNQTQNNTGGGGLFGASNTNTTSSNPLFGGKPAGSIFGNNSTTTGSTGGGGLFGSTNNNNQQQQNQGSSLFGGTNTSNAGTGSGGGLFGNTTNTNSQPAQGGGFKPGGLFGSTTNQQAGSSTGTGSLFGGGQTQQPSGGLFGQSTNTNPLFGGQSTNTNSLFGATQQQNQPAPAQSLLMSRATQAQTPPANDPQSQFLRLQARMEEIYNAWNPQSPQCRFQHYFYNLVMPEQVAMYGRPANATNEAAWQEAVRRNPDPPRLVPVPANGFGDLRARVEGQTKHAAEHQEKIKDLQSRIAKLRHAHELENHTKLQRAAATQMQVTHRLLKFVARLYLLIPSVRQSTLLPEEEQLRAALEEIEEDLAHGQGGGRMRAKLNELWALVGVLSAAKERQVSGAGEWAVVDEEGLARIGQILADQQSGLAHLTKVLKKSQRDIAVILGQRPTDLDDVDGDELWGSAAGALRASTLR</sequence>
<dbReference type="Proteomes" id="UP000007431">
    <property type="component" value="Unassembled WGS sequence"/>
</dbReference>
<feature type="compositionally biased region" description="Polar residues" evidence="6">
    <location>
        <begin position="20"/>
        <end position="42"/>
    </location>
</feature>
<keyword evidence="4" id="KW-0539">Nucleus</keyword>
<evidence type="ECO:0000313" key="8">
    <source>
        <dbReference type="EMBL" id="EFI96570.1"/>
    </source>
</evidence>
<dbReference type="EMBL" id="GL377307">
    <property type="protein sequence ID" value="EFI96570.1"/>
    <property type="molecule type" value="Genomic_DNA"/>
</dbReference>
<proteinExistence type="predicted"/>
<keyword evidence="9" id="KW-1185">Reference proteome</keyword>
<dbReference type="InterPro" id="IPR025574">
    <property type="entry name" value="Nucleoporin_FG_rpt"/>
</dbReference>
<feature type="compositionally biased region" description="Polar residues" evidence="6">
    <location>
        <begin position="83"/>
        <end position="93"/>
    </location>
</feature>
<evidence type="ECO:0000313" key="9">
    <source>
        <dbReference type="Proteomes" id="UP000007431"/>
    </source>
</evidence>
<feature type="compositionally biased region" description="Low complexity" evidence="6">
    <location>
        <begin position="121"/>
        <end position="147"/>
    </location>
</feature>
<gene>
    <name evidence="8" type="ORF">SCHCODRAFT_56217</name>
</gene>
<feature type="compositionally biased region" description="Low complexity" evidence="6">
    <location>
        <begin position="65"/>
        <end position="74"/>
    </location>
</feature>
<dbReference type="Pfam" id="PF13634">
    <property type="entry name" value="Nucleoporin_FG"/>
    <property type="match status" value="2"/>
</dbReference>
<dbReference type="GO" id="GO:0044613">
    <property type="term" value="C:nuclear pore central transport channel"/>
    <property type="evidence" value="ECO:0007669"/>
    <property type="project" value="TreeGrafter"/>
</dbReference>
<feature type="domain" description="Nucleoporin Nup54 alpha-helical" evidence="7">
    <location>
        <begin position="308"/>
        <end position="449"/>
    </location>
</feature>
<dbReference type="InterPro" id="IPR024864">
    <property type="entry name" value="Nup54/Nup57/Nup44"/>
</dbReference>
<dbReference type="Pfam" id="PF13874">
    <property type="entry name" value="Nup54"/>
    <property type="match status" value="1"/>
</dbReference>
<keyword evidence="3" id="KW-0509">mRNA transport</keyword>
<dbReference type="GeneID" id="9586883"/>
<dbReference type="InParanoid" id="D8Q8A4"/>